<gene>
    <name evidence="6" type="primary">srtA2</name>
    <name evidence="6" type="ORF">LACPI_1344</name>
</gene>
<accession>A0A0D6DX59</accession>
<dbReference type="KEGG" id="lpk:LACPI_1344"/>
<reference evidence="7" key="1">
    <citation type="submission" date="2015-01" db="EMBL/GenBank/DDBJ databases">
        <authorList>
            <person name="Andreevskaya M."/>
        </authorList>
    </citation>
    <scope>NUCLEOTIDE SEQUENCE [LARGE SCALE GENOMIC DNA]</scope>
    <source>
        <strain evidence="7">MKFS47</strain>
    </source>
</reference>
<dbReference type="Gene3D" id="2.40.260.10">
    <property type="entry name" value="Sortase"/>
    <property type="match status" value="1"/>
</dbReference>
<evidence type="ECO:0000256" key="4">
    <source>
        <dbReference type="PIRSR" id="PIRSR605754-1"/>
    </source>
</evidence>
<keyword evidence="3" id="KW-0788">Thiol protease</keyword>
<evidence type="ECO:0000256" key="2">
    <source>
        <dbReference type="ARBA" id="ARBA00022801"/>
    </source>
</evidence>
<dbReference type="SUPFAM" id="SSF63817">
    <property type="entry name" value="Sortase"/>
    <property type="match status" value="1"/>
</dbReference>
<keyword evidence="1" id="KW-0645">Protease</keyword>
<feature type="transmembrane region" description="Helical" evidence="5">
    <location>
        <begin position="12"/>
        <end position="30"/>
    </location>
</feature>
<keyword evidence="5" id="KW-1133">Transmembrane helix</keyword>
<dbReference type="GO" id="GO:0008234">
    <property type="term" value="F:cysteine-type peptidase activity"/>
    <property type="evidence" value="ECO:0007669"/>
    <property type="project" value="UniProtKB-KW"/>
</dbReference>
<protein>
    <submittedName>
        <fullName evidence="6">Sortase SrtA</fullName>
    </submittedName>
</protein>
<feature type="active site" description="Proton donor/acceptor" evidence="4">
    <location>
        <position position="139"/>
    </location>
</feature>
<name>A0A0D6DX59_9LACT</name>
<dbReference type="GO" id="GO:0006508">
    <property type="term" value="P:proteolysis"/>
    <property type="evidence" value="ECO:0007669"/>
    <property type="project" value="UniProtKB-KW"/>
</dbReference>
<dbReference type="CDD" id="cd06165">
    <property type="entry name" value="Sortase_A"/>
    <property type="match status" value="1"/>
</dbReference>
<dbReference type="InterPro" id="IPR042007">
    <property type="entry name" value="Sortase_A"/>
</dbReference>
<evidence type="ECO:0000313" key="7">
    <source>
        <dbReference type="Proteomes" id="UP000033166"/>
    </source>
</evidence>
<proteinExistence type="predicted"/>
<dbReference type="HOGENOM" id="CLU_045680_4_2_9"/>
<dbReference type="AlphaFoldDB" id="A0A0D6DX59"/>
<keyword evidence="5" id="KW-0472">Membrane</keyword>
<evidence type="ECO:0000256" key="1">
    <source>
        <dbReference type="ARBA" id="ARBA00022670"/>
    </source>
</evidence>
<keyword evidence="5" id="KW-0812">Transmembrane</keyword>
<dbReference type="NCBIfam" id="TIGR01076">
    <property type="entry name" value="sortase_fam"/>
    <property type="match status" value="1"/>
</dbReference>
<feature type="active site" description="Acyl-thioester intermediate" evidence="4">
    <location>
        <position position="205"/>
    </location>
</feature>
<keyword evidence="2" id="KW-0378">Hydrolase</keyword>
<dbReference type="STRING" id="1364.LP2241_30356"/>
<dbReference type="InterPro" id="IPR023365">
    <property type="entry name" value="Sortase_dom-sf"/>
</dbReference>
<dbReference type="Pfam" id="PF04203">
    <property type="entry name" value="Sortase"/>
    <property type="match status" value="1"/>
</dbReference>
<evidence type="ECO:0000256" key="3">
    <source>
        <dbReference type="ARBA" id="ARBA00022807"/>
    </source>
</evidence>
<dbReference type="EMBL" id="LN774769">
    <property type="protein sequence ID" value="CEN28544.1"/>
    <property type="molecule type" value="Genomic_DNA"/>
</dbReference>
<dbReference type="Proteomes" id="UP000033166">
    <property type="component" value="Chromosome I"/>
</dbReference>
<sequence>MKGNNVKKIRRLLVNLFLVLLLLIGLGLIFNKGLRNMMLAYQSNQYQITKVSKKTIKQNNQKGVGDFDFAKVNPISFEDVMKSQWKNQKLPVIGGIAVPDLGINLPIFRGVGNSELMYGAGTMKENQVMGQANYTLASHHVSGVTGAPNLLFTPLERAEKGMMIYLTDKDTVYQYQIRDKKVMSPDHVEVIEDHPGVKELTLVTCDDLEAVNRIIVFADYLKSFPEDQAESHVKKAFESSYNQFSNF</sequence>
<organism evidence="6 7">
    <name type="scientific">Pseudolactococcus piscium MKFS47</name>
    <dbReference type="NCBI Taxonomy" id="297352"/>
    <lineage>
        <taxon>Bacteria</taxon>
        <taxon>Bacillati</taxon>
        <taxon>Bacillota</taxon>
        <taxon>Bacilli</taxon>
        <taxon>Lactobacillales</taxon>
        <taxon>Streptococcaceae</taxon>
        <taxon>Pseudolactococcus</taxon>
    </lineage>
</organism>
<evidence type="ECO:0000256" key="5">
    <source>
        <dbReference type="SAM" id="Phobius"/>
    </source>
</evidence>
<evidence type="ECO:0000313" key="6">
    <source>
        <dbReference type="EMBL" id="CEN28544.1"/>
    </source>
</evidence>
<dbReference type="InterPro" id="IPR005754">
    <property type="entry name" value="Sortase"/>
</dbReference>
<dbReference type="RefSeq" id="WP_047915661.1">
    <property type="nucleotide sequence ID" value="NZ_LN774769.1"/>
</dbReference>